<protein>
    <submittedName>
        <fullName evidence="2">Uncharacterized protein</fullName>
    </submittedName>
</protein>
<feature type="region of interest" description="Disordered" evidence="1">
    <location>
        <begin position="66"/>
        <end position="93"/>
    </location>
</feature>
<accession>A0A915Z695</accession>
<dbReference type="OrthoDB" id="2362510at2759"/>
<dbReference type="EMBL" id="CAGKOT010000019">
    <property type="protein sequence ID" value="CAB5363984.1"/>
    <property type="molecule type" value="Genomic_DNA"/>
</dbReference>
<evidence type="ECO:0000313" key="2">
    <source>
        <dbReference type="EMBL" id="CAB5363984.1"/>
    </source>
</evidence>
<dbReference type="VEuPathDB" id="FungiDB:RhiirFUN_006023"/>
<comment type="caution">
    <text evidence="2">The sequence shown here is derived from an EMBL/GenBank/DDBJ whole genome shotgun (WGS) entry which is preliminary data.</text>
</comment>
<evidence type="ECO:0000256" key="1">
    <source>
        <dbReference type="SAM" id="MobiDB-lite"/>
    </source>
</evidence>
<gene>
    <name evidence="2" type="ORF">CHRIB12_LOCUS9757</name>
</gene>
<organism evidence="2 3">
    <name type="scientific">Rhizophagus irregularis</name>
    <dbReference type="NCBI Taxonomy" id="588596"/>
    <lineage>
        <taxon>Eukaryota</taxon>
        <taxon>Fungi</taxon>
        <taxon>Fungi incertae sedis</taxon>
        <taxon>Mucoromycota</taxon>
        <taxon>Glomeromycotina</taxon>
        <taxon>Glomeromycetes</taxon>
        <taxon>Glomerales</taxon>
        <taxon>Glomeraceae</taxon>
        <taxon>Rhizophagus</taxon>
    </lineage>
</organism>
<evidence type="ECO:0000313" key="3">
    <source>
        <dbReference type="Proteomes" id="UP000684084"/>
    </source>
</evidence>
<dbReference type="VEuPathDB" id="FungiDB:RhiirFUN_006024"/>
<proteinExistence type="predicted"/>
<dbReference type="AlphaFoldDB" id="A0A915Z695"/>
<sequence>MSNVRINIISTGGGIMGRLDGIIELPMAFHENCVGPIVQKIASATIGARSNNAAILYFGYTSTRTPRTGKEADTSWRPVAKPPVNAGGSDPTDPPWPNLVVEVAYTQSESDVIKKMERYWAELMMALQLKWCNLTNLDLLTVMELRRATWQCVISIQLACLYHGLPANVLNPPPPTPPQLPPPNPIATIPNPISIDLFHVQFAILNCMV</sequence>
<name>A0A915Z695_9GLOM</name>
<reference evidence="2" key="1">
    <citation type="submission" date="2020-05" db="EMBL/GenBank/DDBJ databases">
        <authorList>
            <person name="Rincon C."/>
            <person name="Sanders R I."/>
            <person name="Robbins C."/>
            <person name="Chaturvedi A."/>
        </authorList>
    </citation>
    <scope>NUCLEOTIDE SEQUENCE</scope>
    <source>
        <strain evidence="2">CHB12</strain>
    </source>
</reference>
<dbReference type="Proteomes" id="UP000684084">
    <property type="component" value="Unassembled WGS sequence"/>
</dbReference>